<comment type="caution">
    <text evidence="1">The sequence shown here is derived from an EMBL/GenBank/DDBJ whole genome shotgun (WGS) entry which is preliminary data.</text>
</comment>
<organism evidence="1 2">
    <name type="scientific">Hymenobacter busanensis</name>
    <dbReference type="NCBI Taxonomy" id="2607656"/>
    <lineage>
        <taxon>Bacteria</taxon>
        <taxon>Pseudomonadati</taxon>
        <taxon>Bacteroidota</taxon>
        <taxon>Cytophagia</taxon>
        <taxon>Cytophagales</taxon>
        <taxon>Hymenobacteraceae</taxon>
        <taxon>Hymenobacter</taxon>
    </lineage>
</organism>
<name>A0A7L4ZZP9_9BACT</name>
<sequence>MRSIYVFWLTALLLVFATFQARRWSNLALFDFDGGGYYAYLPSAFIYHDLGRADWIETKQQHYRPGTHHSIGITPLPNGNVVPKYPMGVAVGALPWFVAAHWYAPVAGFAADGFTRPYQRAMVLAGLAYGLLGLWVVRKLLLRYFSDGVTAWALAGVGLGTNFFCYASYEANMSHAPLFLWHASLLYCTVLWYHTFRWRYAVGLGLFMGLICLTRFSEALYALIPLLWGIQRAADVPLRLHAWWQHRSQVLVAVVLAAAVLSLQLVFWRATSGHWLLDTYVGERFDFAHPHILDGLFSFRKGWLLYTPMMALALLGWLVLRRYVPAAWLPTLAVLPVAWYITFSWGQWWYGGGFSARPLISLYPLLALSLASLVAYVGAHYRPWRPVLRGLMVVFILLNFLQTWQYRHGILHWDSNTRELYMRNFFAVRRDQMWLPPGQPNPSAAPRD</sequence>
<proteinExistence type="predicted"/>
<dbReference type="RefSeq" id="WP_151079531.1">
    <property type="nucleotide sequence ID" value="NZ_CP047647.1"/>
</dbReference>
<gene>
    <name evidence="1" type="ORF">F0P96_13990</name>
</gene>
<evidence type="ECO:0000313" key="2">
    <source>
        <dbReference type="Proteomes" id="UP000326380"/>
    </source>
</evidence>
<evidence type="ECO:0000313" key="1">
    <source>
        <dbReference type="EMBL" id="KAA9331354.1"/>
    </source>
</evidence>
<reference evidence="1 2" key="1">
    <citation type="submission" date="2019-09" db="EMBL/GenBank/DDBJ databases">
        <title>Genome sequence of Hymenobacter sp. M3.</title>
        <authorList>
            <person name="Srinivasan S."/>
        </authorList>
    </citation>
    <scope>NUCLEOTIDE SEQUENCE [LARGE SCALE GENOMIC DNA]</scope>
    <source>
        <strain evidence="1 2">M3</strain>
    </source>
</reference>
<dbReference type="EMBL" id="VTWU01000005">
    <property type="protein sequence ID" value="KAA9331354.1"/>
    <property type="molecule type" value="Genomic_DNA"/>
</dbReference>
<keyword evidence="2" id="KW-1185">Reference proteome</keyword>
<accession>A0A7L4ZZP9</accession>
<dbReference type="AlphaFoldDB" id="A0A7L4ZZP9"/>
<protein>
    <submittedName>
        <fullName evidence="1">Uncharacterized protein</fullName>
    </submittedName>
</protein>
<dbReference type="Proteomes" id="UP000326380">
    <property type="component" value="Unassembled WGS sequence"/>
</dbReference>